<dbReference type="InterPro" id="IPR050361">
    <property type="entry name" value="MPP/UQCRC_Complex"/>
</dbReference>
<dbReference type="OrthoDB" id="9762085at2"/>
<dbReference type="InterPro" id="IPR007863">
    <property type="entry name" value="Peptidase_M16_C"/>
</dbReference>
<dbReference type="Gene3D" id="3.30.830.10">
    <property type="entry name" value="Metalloenzyme, LuxS/M16 peptidase-like"/>
    <property type="match status" value="2"/>
</dbReference>
<dbReference type="PANTHER" id="PTHR11851:SF186">
    <property type="entry name" value="INACTIVE METALLOPROTEASE YMFF-RELATED"/>
    <property type="match status" value="1"/>
</dbReference>
<dbReference type="NCBIfam" id="NF047422">
    <property type="entry name" value="YfmF_fam"/>
    <property type="match status" value="1"/>
</dbReference>
<evidence type="ECO:0000313" key="3">
    <source>
        <dbReference type="Proteomes" id="UP000049127"/>
    </source>
</evidence>
<dbReference type="InterPro" id="IPR011249">
    <property type="entry name" value="Metalloenz_LuxS/M16"/>
</dbReference>
<dbReference type="Pfam" id="PF05193">
    <property type="entry name" value="Peptidase_M16_C"/>
    <property type="match status" value="1"/>
</dbReference>
<dbReference type="AlphaFoldDB" id="A0A0C7IIF7"/>
<accession>A0A0C7IIF7</accession>
<evidence type="ECO:0000259" key="1">
    <source>
        <dbReference type="Pfam" id="PF05193"/>
    </source>
</evidence>
<organism evidence="2 3">
    <name type="scientific">Paraclostridium sordellii</name>
    <name type="common">Clostridium sordellii</name>
    <dbReference type="NCBI Taxonomy" id="1505"/>
    <lineage>
        <taxon>Bacteria</taxon>
        <taxon>Bacillati</taxon>
        <taxon>Bacillota</taxon>
        <taxon>Clostridia</taxon>
        <taxon>Peptostreptococcales</taxon>
        <taxon>Peptostreptococcaceae</taxon>
        <taxon>Paraclostridium</taxon>
    </lineage>
</organism>
<proteinExistence type="predicted"/>
<dbReference type="RefSeq" id="WP_055336737.1">
    <property type="nucleotide sequence ID" value="NZ_CDNF01000025.1"/>
</dbReference>
<dbReference type="SUPFAM" id="SSF63411">
    <property type="entry name" value="LuxS/MPP-like metallohydrolase"/>
    <property type="match status" value="2"/>
</dbReference>
<feature type="domain" description="Peptidase M16 C-terminal" evidence="1">
    <location>
        <begin position="181"/>
        <end position="357"/>
    </location>
</feature>
<dbReference type="GO" id="GO:0046872">
    <property type="term" value="F:metal ion binding"/>
    <property type="evidence" value="ECO:0007669"/>
    <property type="project" value="InterPro"/>
</dbReference>
<evidence type="ECO:0000313" key="2">
    <source>
        <dbReference type="EMBL" id="CEQ04771.1"/>
    </source>
</evidence>
<dbReference type="Proteomes" id="UP000049127">
    <property type="component" value="Unassembled WGS sequence"/>
</dbReference>
<reference evidence="2 3" key="1">
    <citation type="submission" date="2015-01" db="EMBL/GenBank/DDBJ databases">
        <authorList>
            <person name="Aslett A.Martin."/>
            <person name="De Silva Nishadi"/>
        </authorList>
    </citation>
    <scope>NUCLEOTIDE SEQUENCE [LARGE SCALE GENOMIC DNA]</scope>
    <source>
        <strain evidence="2 3">R28058</strain>
    </source>
</reference>
<sequence length="420" mass="48489">MESVKKINLCENVNLTLINSKKFKTNLVSVYIQRILDKNEATKNALIPNLITNASSEYKSLREISNKLEDLYGASLLADISKRGERQVLNIKLVTTNEKYLEEQIFNKAIEFLNEIINNPLVEDGGFSEEYLKLEKQNLKERIKAKINDKGRYALERCFEEMCKYEKFSISEYGYIDEIDKITAKELYNHYKEILKTSPIDIIVEGEFNEKDVESIIKSKFNFDRGSVIDIPREEFKKDVDTVKNIVDKMDITQGKLVMGYRTNIDFADAKRYYPLIVGCNILGGGPHSKMFINIREKESLCYYIYSSIEKYKGILFISSGIETQNYEKTTDLVKKQIEKIVNGDINDEELNNSKISLISSMEALTDNIGGLSDFKFAQDISKTNLSIEDIIDYIDKVTKEEIVDVFKVLQLDTIYFLRN</sequence>
<protein>
    <submittedName>
        <fullName evidence="2">M16 family peptidase</fullName>
    </submittedName>
</protein>
<name>A0A0C7IIF7_PARSO</name>
<gene>
    <name evidence="2" type="ORF">R28058_24891</name>
</gene>
<dbReference type="PANTHER" id="PTHR11851">
    <property type="entry name" value="METALLOPROTEASE"/>
    <property type="match status" value="1"/>
</dbReference>
<dbReference type="EMBL" id="CEKZ01000014">
    <property type="protein sequence ID" value="CEQ04771.1"/>
    <property type="molecule type" value="Genomic_DNA"/>
</dbReference>